<dbReference type="RefSeq" id="WP_189565297.1">
    <property type="nucleotide sequence ID" value="NZ_BMXF01000002.1"/>
</dbReference>
<evidence type="ECO:0000313" key="1">
    <source>
        <dbReference type="EMBL" id="GHB73935.1"/>
    </source>
</evidence>
<organism evidence="1 2">
    <name type="scientific">Persicitalea jodogahamensis</name>
    <dbReference type="NCBI Taxonomy" id="402147"/>
    <lineage>
        <taxon>Bacteria</taxon>
        <taxon>Pseudomonadati</taxon>
        <taxon>Bacteroidota</taxon>
        <taxon>Cytophagia</taxon>
        <taxon>Cytophagales</taxon>
        <taxon>Spirosomataceae</taxon>
        <taxon>Persicitalea</taxon>
    </lineage>
</organism>
<comment type="caution">
    <text evidence="1">The sequence shown here is derived from an EMBL/GenBank/DDBJ whole genome shotgun (WGS) entry which is preliminary data.</text>
</comment>
<dbReference type="Proteomes" id="UP000598271">
    <property type="component" value="Unassembled WGS sequence"/>
</dbReference>
<accession>A0A8J3D4U3</accession>
<name>A0A8J3D4U3_9BACT</name>
<proteinExistence type="predicted"/>
<keyword evidence="2" id="KW-1185">Reference proteome</keyword>
<evidence type="ECO:0008006" key="3">
    <source>
        <dbReference type="Google" id="ProtNLM"/>
    </source>
</evidence>
<dbReference type="EMBL" id="BMXF01000002">
    <property type="protein sequence ID" value="GHB73935.1"/>
    <property type="molecule type" value="Genomic_DNA"/>
</dbReference>
<gene>
    <name evidence="1" type="ORF">GCM10007390_30200</name>
</gene>
<reference evidence="1 2" key="1">
    <citation type="journal article" date="2014" name="Int. J. Syst. Evol. Microbiol.">
        <title>Complete genome sequence of Corynebacterium casei LMG S-19264T (=DSM 44701T), isolated from a smear-ripened cheese.</title>
        <authorList>
            <consortium name="US DOE Joint Genome Institute (JGI-PGF)"/>
            <person name="Walter F."/>
            <person name="Albersmeier A."/>
            <person name="Kalinowski J."/>
            <person name="Ruckert C."/>
        </authorList>
    </citation>
    <scope>NUCLEOTIDE SEQUENCE [LARGE SCALE GENOMIC DNA]</scope>
    <source>
        <strain evidence="1 2">KCTC 12866</strain>
    </source>
</reference>
<dbReference type="AlphaFoldDB" id="A0A8J3D4U3"/>
<evidence type="ECO:0000313" key="2">
    <source>
        <dbReference type="Proteomes" id="UP000598271"/>
    </source>
</evidence>
<protein>
    <recommendedName>
        <fullName evidence="3">RiPP</fullName>
    </recommendedName>
</protein>
<sequence>MNKDTTKGAAARNTKKQYVKPVLKTIGSVSELTLKGGSQTDAFSNFSS</sequence>